<accession>A0ABV9R3B6</accession>
<protein>
    <recommendedName>
        <fullName evidence="5">Serine protease</fullName>
    </recommendedName>
</protein>
<dbReference type="InterPro" id="IPR009003">
    <property type="entry name" value="Peptidase_S1_PA"/>
</dbReference>
<evidence type="ECO:0000256" key="2">
    <source>
        <dbReference type="SAM" id="SignalP"/>
    </source>
</evidence>
<keyword evidence="2" id="KW-0732">Signal</keyword>
<feature type="chain" id="PRO_5047028661" description="Serine protease" evidence="2">
    <location>
        <begin position="21"/>
        <end position="551"/>
    </location>
</feature>
<gene>
    <name evidence="3" type="ORF">ACFO6Q_18410</name>
</gene>
<keyword evidence="4" id="KW-1185">Reference proteome</keyword>
<evidence type="ECO:0000313" key="3">
    <source>
        <dbReference type="EMBL" id="MFC4822304.1"/>
    </source>
</evidence>
<dbReference type="PANTHER" id="PTHR36234:SF5">
    <property type="entry name" value="LYSYL ENDOPEPTIDASE"/>
    <property type="match status" value="1"/>
</dbReference>
<evidence type="ECO:0000256" key="1">
    <source>
        <dbReference type="SAM" id="MobiDB-lite"/>
    </source>
</evidence>
<comment type="caution">
    <text evidence="3">The sequence shown here is derived from an EMBL/GenBank/DDBJ whole genome shotgun (WGS) entry which is preliminary data.</text>
</comment>
<reference evidence="4" key="1">
    <citation type="journal article" date="2019" name="Int. J. Syst. Evol. Microbiol.">
        <title>The Global Catalogue of Microorganisms (GCM) 10K type strain sequencing project: providing services to taxonomists for standard genome sequencing and annotation.</title>
        <authorList>
            <consortium name="The Broad Institute Genomics Platform"/>
            <consortium name="The Broad Institute Genome Sequencing Center for Infectious Disease"/>
            <person name="Wu L."/>
            <person name="Ma J."/>
        </authorList>
    </citation>
    <scope>NUCLEOTIDE SEQUENCE [LARGE SCALE GENOMIC DNA]</scope>
    <source>
        <strain evidence="4">CCUG 30340</strain>
    </source>
</reference>
<proteinExistence type="predicted"/>
<dbReference type="RefSeq" id="WP_380022583.1">
    <property type="nucleotide sequence ID" value="NZ_JBHSHD010000016.1"/>
</dbReference>
<name>A0ABV9R3B6_9GAMM</name>
<evidence type="ECO:0000313" key="4">
    <source>
        <dbReference type="Proteomes" id="UP001595886"/>
    </source>
</evidence>
<sequence length="551" mass="57732">MNPVAAWAAVLLLQSSPALADAGASCPVVSSPAAVAALAAAPVARPVRHGDGISVGSESTGPYDPQAAAQRREAERRTFERILAERPTGASPPTPVAPITPQQIEAIERSADRGRLHVGTALAVGRNVDFSHLGTVPATVAEVAYENGLLRAGPDAATWETQIVSDHASALRLRFRGVDLGPGVELYVYNEAGRVVGPYAGAGPDGRGDFWSEAVFGDRVRVHLRAADAEALKAARFELAQAMHFGSRYRIAEAEAQRYVTGPVPNGGGFCGVPVPTCWVDGMCALETNPGLENATKGIAYLQFADGNDDFICTGTLLNTVFEGPDAPASTAAGRPPYLLTANHCIDNQASATSLQAFFHYRTTSCSDGGSNCSFDTVQVDGSTLLTTGAAPTQPDFTLLRLSPLPAGAGLMRLGWTTETVGDGWYLMHLGHPDGAPLAYSYRRSRLNNASLPHCTDAPEPTFLYSGLSLPTSNPPDAVGAVSSGSSGSAALSFLDDFSDVQVVGQLFGHCPSGGDVCDANADSTIDGSFRAAYPYLQRFLVERIYADGFD</sequence>
<dbReference type="PANTHER" id="PTHR36234">
    <property type="entry name" value="LYSYL ENDOPEPTIDASE"/>
    <property type="match status" value="1"/>
</dbReference>
<organism evidence="3 4">
    <name type="scientific">Dokdonella ginsengisoli</name>
    <dbReference type="NCBI Taxonomy" id="363846"/>
    <lineage>
        <taxon>Bacteria</taxon>
        <taxon>Pseudomonadati</taxon>
        <taxon>Pseudomonadota</taxon>
        <taxon>Gammaproteobacteria</taxon>
        <taxon>Lysobacterales</taxon>
        <taxon>Rhodanobacteraceae</taxon>
        <taxon>Dokdonella</taxon>
    </lineage>
</organism>
<dbReference type="SUPFAM" id="SSF50494">
    <property type="entry name" value="Trypsin-like serine proteases"/>
    <property type="match status" value="1"/>
</dbReference>
<dbReference type="InterPro" id="IPR043504">
    <property type="entry name" value="Peptidase_S1_PA_chymotrypsin"/>
</dbReference>
<evidence type="ECO:0008006" key="5">
    <source>
        <dbReference type="Google" id="ProtNLM"/>
    </source>
</evidence>
<dbReference type="EMBL" id="JBHSHD010000016">
    <property type="protein sequence ID" value="MFC4822304.1"/>
    <property type="molecule type" value="Genomic_DNA"/>
</dbReference>
<dbReference type="Gene3D" id="2.40.10.10">
    <property type="entry name" value="Trypsin-like serine proteases"/>
    <property type="match status" value="2"/>
</dbReference>
<dbReference type="Proteomes" id="UP001595886">
    <property type="component" value="Unassembled WGS sequence"/>
</dbReference>
<feature type="signal peptide" evidence="2">
    <location>
        <begin position="1"/>
        <end position="20"/>
    </location>
</feature>
<feature type="region of interest" description="Disordered" evidence="1">
    <location>
        <begin position="48"/>
        <end position="75"/>
    </location>
</feature>